<organism evidence="2 3">
    <name type="scientific">Hyaloperonospora brassicae</name>
    <name type="common">Brassica downy mildew</name>
    <name type="synonym">Peronospora brassicae</name>
    <dbReference type="NCBI Taxonomy" id="162125"/>
    <lineage>
        <taxon>Eukaryota</taxon>
        <taxon>Sar</taxon>
        <taxon>Stramenopiles</taxon>
        <taxon>Oomycota</taxon>
        <taxon>Peronosporomycetes</taxon>
        <taxon>Peronosporales</taxon>
        <taxon>Peronosporaceae</taxon>
        <taxon>Hyaloperonospora</taxon>
    </lineage>
</organism>
<reference evidence="2" key="1">
    <citation type="submission" date="2022-12" db="EMBL/GenBank/DDBJ databases">
        <authorList>
            <person name="Webb A."/>
        </authorList>
    </citation>
    <scope>NUCLEOTIDE SEQUENCE</scope>
    <source>
        <strain evidence="2">Hp1</strain>
    </source>
</reference>
<keyword evidence="1" id="KW-0472">Membrane</keyword>
<keyword evidence="1" id="KW-0812">Transmembrane</keyword>
<keyword evidence="3" id="KW-1185">Reference proteome</keyword>
<evidence type="ECO:0000313" key="2">
    <source>
        <dbReference type="EMBL" id="CAI5717632.1"/>
    </source>
</evidence>
<dbReference type="InterPro" id="IPR033579">
    <property type="entry name" value="TMEM128"/>
</dbReference>
<dbReference type="PANTHER" id="PTHR31134:SF1">
    <property type="entry name" value="TRANSMEMBRANE PROTEIN 128"/>
    <property type="match status" value="1"/>
</dbReference>
<evidence type="ECO:0000256" key="1">
    <source>
        <dbReference type="SAM" id="Phobius"/>
    </source>
</evidence>
<dbReference type="Pfam" id="PF20479">
    <property type="entry name" value="TMEM128"/>
    <property type="match status" value="1"/>
</dbReference>
<dbReference type="AlphaFoldDB" id="A0AAV0TDT8"/>
<evidence type="ECO:0000313" key="3">
    <source>
        <dbReference type="Proteomes" id="UP001162031"/>
    </source>
</evidence>
<dbReference type="Proteomes" id="UP001162031">
    <property type="component" value="Unassembled WGS sequence"/>
</dbReference>
<name>A0AAV0TDT8_HYABA</name>
<comment type="caution">
    <text evidence="2">The sequence shown here is derived from an EMBL/GenBank/DDBJ whole genome shotgun (WGS) entry which is preliminary data.</text>
</comment>
<evidence type="ECO:0008006" key="4">
    <source>
        <dbReference type="Google" id="ProtNLM"/>
    </source>
</evidence>
<sequence>MQEVIARRPRHGRDDVGVSDAHDVSEAVSMLPASMPRQRSLPERYVRVAMDKLWSLVFLTVASLGLFEAHFGTDIVHAASARRTFVHLGVLWGTLVGVFGGYIEVYRNVVLGEHVRYESVKTATHGMLASMLLSGLCLTIGMWPVWHWLTLPYLMMWSWGVVVQLLVILPPVLQRVVFVGAYCWFMYSYLSAYLL</sequence>
<feature type="transmembrane region" description="Helical" evidence="1">
    <location>
        <begin position="126"/>
        <end position="145"/>
    </location>
</feature>
<dbReference type="PANTHER" id="PTHR31134">
    <property type="entry name" value="TRANSMEMBRANE PROTEIN 128"/>
    <property type="match status" value="1"/>
</dbReference>
<keyword evidence="1" id="KW-1133">Transmembrane helix</keyword>
<dbReference type="EMBL" id="CANTFL010000183">
    <property type="protein sequence ID" value="CAI5717632.1"/>
    <property type="molecule type" value="Genomic_DNA"/>
</dbReference>
<feature type="transmembrane region" description="Helical" evidence="1">
    <location>
        <begin position="53"/>
        <end position="73"/>
    </location>
</feature>
<accession>A0AAV0TDT8</accession>
<gene>
    <name evidence="2" type="ORF">HBR001_LOCUS1855</name>
</gene>
<feature type="transmembrane region" description="Helical" evidence="1">
    <location>
        <begin position="85"/>
        <end position="105"/>
    </location>
</feature>
<proteinExistence type="predicted"/>
<protein>
    <recommendedName>
        <fullName evidence="4">Transmembrane protein 107</fullName>
    </recommendedName>
</protein>